<protein>
    <submittedName>
        <fullName evidence="2">Uncharacterized protein</fullName>
    </submittedName>
</protein>
<dbReference type="Proteomes" id="UP000549009">
    <property type="component" value="Unassembled WGS sequence"/>
</dbReference>
<evidence type="ECO:0000313" key="3">
    <source>
        <dbReference type="Proteomes" id="UP000326505"/>
    </source>
</evidence>
<dbReference type="EMBL" id="JACHJD010000018">
    <property type="protein sequence ID" value="MBB5108389.1"/>
    <property type="molecule type" value="Genomic_DNA"/>
</dbReference>
<gene>
    <name evidence="2" type="ORF">CP982_07785</name>
    <name evidence="1" type="ORF">FHS40_007510</name>
</gene>
<reference evidence="1 4" key="2">
    <citation type="submission" date="2020-08" db="EMBL/GenBank/DDBJ databases">
        <title>Genomic Encyclopedia of Type Strains, Phase III (KMG-III): the genomes of soil and plant-associated and newly described type strains.</title>
        <authorList>
            <person name="Whitman W."/>
        </authorList>
    </citation>
    <scope>NUCLEOTIDE SEQUENCE [LARGE SCALE GENOMIC DNA]</scope>
    <source>
        <strain evidence="1 4">CECT 3146</strain>
    </source>
</reference>
<dbReference type="AlphaFoldDB" id="A0A5P2X0T7"/>
<dbReference type="OrthoDB" id="4329624at2"/>
<keyword evidence="4" id="KW-1185">Reference proteome</keyword>
<dbReference type="KEGG" id="sspb:CP982_07785"/>
<accession>A0A5P2X0T7</accession>
<proteinExistence type="predicted"/>
<dbReference type="RefSeq" id="WP_150509838.1">
    <property type="nucleotide sequence ID" value="NZ_BMSQ01000020.1"/>
</dbReference>
<sequence length="161" mass="17959">MTDPITDLAAAVRERGALPVPLGRSDPVLTVEELDEIEMSHPGDWYGGEWRSEYVEGTPDRFGRYVVRHHESGEVLAELPDWAGGIALFIADAHDHMPALLAEVRRLRARNAELEGAATCPSVSRRGTHCSLPIRHRGDHRTADKRHYWDDSYSVPAGEAR</sequence>
<dbReference type="Proteomes" id="UP000326505">
    <property type="component" value="Chromosome"/>
</dbReference>
<evidence type="ECO:0000313" key="2">
    <source>
        <dbReference type="EMBL" id="QEV58633.1"/>
    </source>
</evidence>
<reference evidence="2 3" key="1">
    <citation type="submission" date="2017-09" db="EMBL/GenBank/DDBJ databases">
        <authorList>
            <person name="Lee N."/>
            <person name="Cho B.-K."/>
        </authorList>
    </citation>
    <scope>NUCLEOTIDE SEQUENCE [LARGE SCALE GENOMIC DNA]</scope>
    <source>
        <strain evidence="2 3">ATCC 27465</strain>
    </source>
</reference>
<evidence type="ECO:0000313" key="4">
    <source>
        <dbReference type="Proteomes" id="UP000549009"/>
    </source>
</evidence>
<dbReference type="EMBL" id="CP023690">
    <property type="protein sequence ID" value="QEV58633.1"/>
    <property type="molecule type" value="Genomic_DNA"/>
</dbReference>
<evidence type="ECO:0000313" key="1">
    <source>
        <dbReference type="EMBL" id="MBB5108389.1"/>
    </source>
</evidence>
<name>A0A5P2X0T7_STRST</name>
<organism evidence="2 3">
    <name type="scientific">Streptomyces spectabilis</name>
    <dbReference type="NCBI Taxonomy" id="68270"/>
    <lineage>
        <taxon>Bacteria</taxon>
        <taxon>Bacillati</taxon>
        <taxon>Actinomycetota</taxon>
        <taxon>Actinomycetes</taxon>
        <taxon>Kitasatosporales</taxon>
        <taxon>Streptomycetaceae</taxon>
        <taxon>Streptomyces</taxon>
    </lineage>
</organism>